<name>A0AAV1WYX7_LUPLU</name>
<accession>A0AAV1WYX7</accession>
<keyword evidence="3" id="KW-1185">Reference proteome</keyword>
<dbReference type="GO" id="GO:0006412">
    <property type="term" value="P:translation"/>
    <property type="evidence" value="ECO:0007669"/>
    <property type="project" value="InterPro"/>
</dbReference>
<proteinExistence type="inferred from homology"/>
<gene>
    <name evidence="2" type="ORF">LLUT_LOCUS15660</name>
</gene>
<evidence type="ECO:0000313" key="3">
    <source>
        <dbReference type="Proteomes" id="UP001497480"/>
    </source>
</evidence>
<comment type="caution">
    <text evidence="2">The sequence shown here is derived from an EMBL/GenBank/DDBJ whole genome shotgun (WGS) entry which is preliminary data.</text>
</comment>
<dbReference type="Gene3D" id="3.40.50.10490">
    <property type="entry name" value="Glucose-6-phosphate isomerase like protein, domain 1"/>
    <property type="match status" value="1"/>
</dbReference>
<dbReference type="GO" id="GO:0005840">
    <property type="term" value="C:ribosome"/>
    <property type="evidence" value="ECO:0007669"/>
    <property type="project" value="InterPro"/>
</dbReference>
<sequence>MNPKSFGIHRLRSFNSKLDNNLKESSKQPYPKVDSVERAAIKARCHYVSKKWLGGMLTNWYTTETRLPKLRDLITEQKTGKLARDPSLVLSVTLL</sequence>
<dbReference type="InterPro" id="IPR023591">
    <property type="entry name" value="Ribosomal_uS2_flav_dom_sf"/>
</dbReference>
<evidence type="ECO:0000256" key="1">
    <source>
        <dbReference type="ARBA" id="ARBA00006242"/>
    </source>
</evidence>
<dbReference type="Gene3D" id="1.10.287.610">
    <property type="entry name" value="Helix hairpin bin"/>
    <property type="match status" value="1"/>
</dbReference>
<dbReference type="Pfam" id="PF00318">
    <property type="entry name" value="Ribosomal_S2"/>
    <property type="match status" value="1"/>
</dbReference>
<dbReference type="AlphaFoldDB" id="A0AAV1WYX7"/>
<dbReference type="GO" id="GO:0003735">
    <property type="term" value="F:structural constituent of ribosome"/>
    <property type="evidence" value="ECO:0007669"/>
    <property type="project" value="InterPro"/>
</dbReference>
<comment type="similarity">
    <text evidence="1">Belongs to the universal ribosomal protein uS2 family.</text>
</comment>
<protein>
    <submittedName>
        <fullName evidence="2">Uncharacterized protein</fullName>
    </submittedName>
</protein>
<evidence type="ECO:0000313" key="2">
    <source>
        <dbReference type="EMBL" id="CAL0314600.1"/>
    </source>
</evidence>
<dbReference type="Proteomes" id="UP001497480">
    <property type="component" value="Unassembled WGS sequence"/>
</dbReference>
<dbReference type="SUPFAM" id="SSF52313">
    <property type="entry name" value="Ribosomal protein S2"/>
    <property type="match status" value="1"/>
</dbReference>
<dbReference type="InterPro" id="IPR001865">
    <property type="entry name" value="Ribosomal_uS2"/>
</dbReference>
<reference evidence="2 3" key="1">
    <citation type="submission" date="2024-03" db="EMBL/GenBank/DDBJ databases">
        <authorList>
            <person name="Martinez-Hernandez J."/>
        </authorList>
    </citation>
    <scope>NUCLEOTIDE SEQUENCE [LARGE SCALE GENOMIC DNA]</scope>
</reference>
<dbReference type="EMBL" id="CAXHTB010000011">
    <property type="protein sequence ID" value="CAL0314600.1"/>
    <property type="molecule type" value="Genomic_DNA"/>
</dbReference>
<organism evidence="2 3">
    <name type="scientific">Lupinus luteus</name>
    <name type="common">European yellow lupine</name>
    <dbReference type="NCBI Taxonomy" id="3873"/>
    <lineage>
        <taxon>Eukaryota</taxon>
        <taxon>Viridiplantae</taxon>
        <taxon>Streptophyta</taxon>
        <taxon>Embryophyta</taxon>
        <taxon>Tracheophyta</taxon>
        <taxon>Spermatophyta</taxon>
        <taxon>Magnoliopsida</taxon>
        <taxon>eudicotyledons</taxon>
        <taxon>Gunneridae</taxon>
        <taxon>Pentapetalae</taxon>
        <taxon>rosids</taxon>
        <taxon>fabids</taxon>
        <taxon>Fabales</taxon>
        <taxon>Fabaceae</taxon>
        <taxon>Papilionoideae</taxon>
        <taxon>50 kb inversion clade</taxon>
        <taxon>genistoids sensu lato</taxon>
        <taxon>core genistoids</taxon>
        <taxon>Genisteae</taxon>
        <taxon>Lupinus</taxon>
    </lineage>
</organism>